<keyword evidence="2" id="KW-1185">Reference proteome</keyword>
<protein>
    <submittedName>
        <fullName evidence="1">Uncharacterized protein</fullName>
    </submittedName>
</protein>
<dbReference type="HOGENOM" id="CLU_3135029_0_0_10"/>
<evidence type="ECO:0000313" key="1">
    <source>
        <dbReference type="EMBL" id="AGA80388.1"/>
    </source>
</evidence>
<accession>L0G4Y8</accession>
<proteinExistence type="predicted"/>
<gene>
    <name evidence="1" type="ordered locus">Echvi_4190</name>
</gene>
<dbReference type="Proteomes" id="UP000010796">
    <property type="component" value="Chromosome"/>
</dbReference>
<evidence type="ECO:0000313" key="2">
    <source>
        <dbReference type="Proteomes" id="UP000010796"/>
    </source>
</evidence>
<dbReference type="EMBL" id="CP003346">
    <property type="protein sequence ID" value="AGA80388.1"/>
    <property type="molecule type" value="Genomic_DNA"/>
</dbReference>
<sequence length="49" mass="5753">MWSQVINLNELNINKHRIKLEVLLIPHYAYTSPLAVVLTRPEICLHLNM</sequence>
<dbReference type="AlphaFoldDB" id="L0G4Y8"/>
<name>L0G4Y8_ECHVK</name>
<dbReference type="KEGG" id="evi:Echvi_4190"/>
<organism evidence="1 2">
    <name type="scientific">Echinicola vietnamensis (strain DSM 17526 / LMG 23754 / KMM 6221)</name>
    <dbReference type="NCBI Taxonomy" id="926556"/>
    <lineage>
        <taxon>Bacteria</taxon>
        <taxon>Pseudomonadati</taxon>
        <taxon>Bacteroidota</taxon>
        <taxon>Cytophagia</taxon>
        <taxon>Cytophagales</taxon>
        <taxon>Cyclobacteriaceae</taxon>
        <taxon>Echinicola</taxon>
    </lineage>
</organism>
<dbReference type="STRING" id="926556.Echvi_4190"/>
<reference evidence="2" key="1">
    <citation type="submission" date="2012-02" db="EMBL/GenBank/DDBJ databases">
        <title>The complete genome of Echinicola vietnamensis DSM 17526.</title>
        <authorList>
            <person name="Lucas S."/>
            <person name="Copeland A."/>
            <person name="Lapidus A."/>
            <person name="Glavina del Rio T."/>
            <person name="Dalin E."/>
            <person name="Tice H."/>
            <person name="Bruce D."/>
            <person name="Goodwin L."/>
            <person name="Pitluck S."/>
            <person name="Peters L."/>
            <person name="Ovchinnikova G."/>
            <person name="Teshima H."/>
            <person name="Kyrpides N."/>
            <person name="Mavromatis K."/>
            <person name="Ivanova N."/>
            <person name="Brettin T."/>
            <person name="Detter J.C."/>
            <person name="Han C."/>
            <person name="Larimer F."/>
            <person name="Land M."/>
            <person name="Hauser L."/>
            <person name="Markowitz V."/>
            <person name="Cheng J.-F."/>
            <person name="Hugenholtz P."/>
            <person name="Woyke T."/>
            <person name="Wu D."/>
            <person name="Brambilla E."/>
            <person name="Klenk H.-P."/>
            <person name="Eisen J.A."/>
        </authorList>
    </citation>
    <scope>NUCLEOTIDE SEQUENCE [LARGE SCALE GENOMIC DNA]</scope>
    <source>
        <strain evidence="2">DSM 17526 / LMG 23754 / KMM 6221</strain>
    </source>
</reference>